<protein>
    <recommendedName>
        <fullName evidence="4">DUF1579 domain-containing protein</fullName>
    </recommendedName>
</protein>
<feature type="chain" id="PRO_5047516416" description="DUF1579 domain-containing protein" evidence="1">
    <location>
        <begin position="19"/>
        <end position="162"/>
    </location>
</feature>
<proteinExistence type="predicted"/>
<reference evidence="3" key="1">
    <citation type="journal article" date="2019" name="Int. J. Syst. Evol. Microbiol.">
        <title>The Global Catalogue of Microorganisms (GCM) 10K type strain sequencing project: providing services to taxonomists for standard genome sequencing and annotation.</title>
        <authorList>
            <consortium name="The Broad Institute Genomics Platform"/>
            <consortium name="The Broad Institute Genome Sequencing Center for Infectious Disease"/>
            <person name="Wu L."/>
            <person name="Ma J."/>
        </authorList>
    </citation>
    <scope>NUCLEOTIDE SEQUENCE [LARGE SCALE GENOMIC DNA]</scope>
    <source>
        <strain evidence="3">JCM 17919</strain>
    </source>
</reference>
<keyword evidence="1" id="KW-0732">Signal</keyword>
<dbReference type="RefSeq" id="WP_345255400.1">
    <property type="nucleotide sequence ID" value="NZ_BAABGY010000007.1"/>
</dbReference>
<evidence type="ECO:0000313" key="3">
    <source>
        <dbReference type="Proteomes" id="UP001501725"/>
    </source>
</evidence>
<feature type="signal peptide" evidence="1">
    <location>
        <begin position="1"/>
        <end position="18"/>
    </location>
</feature>
<evidence type="ECO:0000313" key="2">
    <source>
        <dbReference type="EMBL" id="GAA4329098.1"/>
    </source>
</evidence>
<accession>A0ABP8GSV3</accession>
<organism evidence="2 3">
    <name type="scientific">Flaviaesturariibacter amylovorans</name>
    <dbReference type="NCBI Taxonomy" id="1084520"/>
    <lineage>
        <taxon>Bacteria</taxon>
        <taxon>Pseudomonadati</taxon>
        <taxon>Bacteroidota</taxon>
        <taxon>Chitinophagia</taxon>
        <taxon>Chitinophagales</taxon>
        <taxon>Chitinophagaceae</taxon>
        <taxon>Flaviaestuariibacter</taxon>
    </lineage>
</organism>
<comment type="caution">
    <text evidence="2">The sequence shown here is derived from an EMBL/GenBank/DDBJ whole genome shotgun (WGS) entry which is preliminary data.</text>
</comment>
<dbReference type="Proteomes" id="UP001501725">
    <property type="component" value="Unassembled WGS sequence"/>
</dbReference>
<keyword evidence="3" id="KW-1185">Reference proteome</keyword>
<dbReference type="EMBL" id="BAABGY010000007">
    <property type="protein sequence ID" value="GAA4329098.1"/>
    <property type="molecule type" value="Genomic_DNA"/>
</dbReference>
<sequence length="162" mass="18366">MRIASLLLCLLHSLCAGAQERVDAASLQQMSWLVGSWKGTANKKPFYEAWRFANDSTMVNFSIEVTGTDTLVKESGALRVRGGLLYLGAAPTQWTATRLRAGELVLRNDSLRFSNTIIWLHSPEDHWLTILEHPKSTVFYDMTRDATLDRKVTDWIAQRRGR</sequence>
<name>A0ABP8GSV3_9BACT</name>
<evidence type="ECO:0000256" key="1">
    <source>
        <dbReference type="SAM" id="SignalP"/>
    </source>
</evidence>
<evidence type="ECO:0008006" key="4">
    <source>
        <dbReference type="Google" id="ProtNLM"/>
    </source>
</evidence>
<gene>
    <name evidence="2" type="ORF">GCM10023184_19360</name>
</gene>